<organism evidence="2 3">
    <name type="scientific">Dreissena polymorpha</name>
    <name type="common">Zebra mussel</name>
    <name type="synonym">Mytilus polymorpha</name>
    <dbReference type="NCBI Taxonomy" id="45954"/>
    <lineage>
        <taxon>Eukaryota</taxon>
        <taxon>Metazoa</taxon>
        <taxon>Spiralia</taxon>
        <taxon>Lophotrochozoa</taxon>
        <taxon>Mollusca</taxon>
        <taxon>Bivalvia</taxon>
        <taxon>Autobranchia</taxon>
        <taxon>Heteroconchia</taxon>
        <taxon>Euheterodonta</taxon>
        <taxon>Imparidentia</taxon>
        <taxon>Neoheterodontei</taxon>
        <taxon>Myida</taxon>
        <taxon>Dreissenoidea</taxon>
        <taxon>Dreissenidae</taxon>
        <taxon>Dreissena</taxon>
    </lineage>
</organism>
<dbReference type="EMBL" id="JAIWYP010000012">
    <property type="protein sequence ID" value="KAH3729092.1"/>
    <property type="molecule type" value="Genomic_DNA"/>
</dbReference>
<protein>
    <recommendedName>
        <fullName evidence="1">DNA polymerase zeta catalytic subunit N-terminal domain-containing protein</fullName>
    </recommendedName>
</protein>
<reference evidence="2" key="1">
    <citation type="journal article" date="2019" name="bioRxiv">
        <title>The Genome of the Zebra Mussel, Dreissena polymorpha: A Resource for Invasive Species Research.</title>
        <authorList>
            <person name="McCartney M.A."/>
            <person name="Auch B."/>
            <person name="Kono T."/>
            <person name="Mallez S."/>
            <person name="Zhang Y."/>
            <person name="Obille A."/>
            <person name="Becker A."/>
            <person name="Abrahante J.E."/>
            <person name="Garbe J."/>
            <person name="Badalamenti J.P."/>
            <person name="Herman A."/>
            <person name="Mangelson H."/>
            <person name="Liachko I."/>
            <person name="Sullivan S."/>
            <person name="Sone E.D."/>
            <person name="Koren S."/>
            <person name="Silverstein K.A.T."/>
            <person name="Beckman K.B."/>
            <person name="Gohl D.M."/>
        </authorList>
    </citation>
    <scope>NUCLEOTIDE SEQUENCE</scope>
    <source>
        <strain evidence="2">Duluth1</strain>
        <tissue evidence="2">Whole animal</tissue>
    </source>
</reference>
<feature type="domain" description="DNA polymerase zeta catalytic subunit N-terminal" evidence="1">
    <location>
        <begin position="1"/>
        <end position="48"/>
    </location>
</feature>
<comment type="caution">
    <text evidence="2">The sequence shown here is derived from an EMBL/GenBank/DDBJ whole genome shotgun (WGS) entry which is preliminary data.</text>
</comment>
<keyword evidence="3" id="KW-1185">Reference proteome</keyword>
<dbReference type="Pfam" id="PF24065">
    <property type="entry name" value="REV3_N"/>
    <property type="match status" value="1"/>
</dbReference>
<dbReference type="PANTHER" id="PTHR45812:SF1">
    <property type="entry name" value="DNA POLYMERASE ZETA CATALYTIC SUBUNIT"/>
    <property type="match status" value="1"/>
</dbReference>
<evidence type="ECO:0000259" key="1">
    <source>
        <dbReference type="Pfam" id="PF24065"/>
    </source>
</evidence>
<dbReference type="GO" id="GO:0000724">
    <property type="term" value="P:double-strand break repair via homologous recombination"/>
    <property type="evidence" value="ECO:0007669"/>
    <property type="project" value="TreeGrafter"/>
</dbReference>
<dbReference type="InterPro" id="IPR030559">
    <property type="entry name" value="PolZ_Rev3"/>
</dbReference>
<gene>
    <name evidence="2" type="ORF">DPMN_055055</name>
</gene>
<reference evidence="2" key="2">
    <citation type="submission" date="2020-11" db="EMBL/GenBank/DDBJ databases">
        <authorList>
            <person name="McCartney M.A."/>
            <person name="Auch B."/>
            <person name="Kono T."/>
            <person name="Mallez S."/>
            <person name="Becker A."/>
            <person name="Gohl D.M."/>
            <person name="Silverstein K.A.T."/>
            <person name="Koren S."/>
            <person name="Bechman K.B."/>
            <person name="Herman A."/>
            <person name="Abrahante J.E."/>
            <person name="Garbe J."/>
        </authorList>
    </citation>
    <scope>NUCLEOTIDE SEQUENCE</scope>
    <source>
        <strain evidence="2">Duluth1</strain>
        <tissue evidence="2">Whole animal</tissue>
    </source>
</reference>
<dbReference type="InterPro" id="IPR056447">
    <property type="entry name" value="REV3_N"/>
</dbReference>
<accession>A0A9D4CQ22</accession>
<dbReference type="GO" id="GO:0016035">
    <property type="term" value="C:zeta DNA polymerase complex"/>
    <property type="evidence" value="ECO:0007669"/>
    <property type="project" value="InterPro"/>
</dbReference>
<proteinExistence type="predicted"/>
<name>A0A9D4CQ22_DREPO</name>
<dbReference type="Proteomes" id="UP000828390">
    <property type="component" value="Unassembled WGS sequence"/>
</dbReference>
<dbReference type="GO" id="GO:0005634">
    <property type="term" value="C:nucleus"/>
    <property type="evidence" value="ECO:0007669"/>
    <property type="project" value="TreeGrafter"/>
</dbReference>
<dbReference type="GO" id="GO:0003887">
    <property type="term" value="F:DNA-directed DNA polymerase activity"/>
    <property type="evidence" value="ECO:0007669"/>
    <property type="project" value="TreeGrafter"/>
</dbReference>
<sequence length="59" mass="6478">MFSMRIVSTDHCMATPVRGLDAMYADQRGSEVKKVPIVRIFGSTPAEQSTLGMSGRLFV</sequence>
<dbReference type="AlphaFoldDB" id="A0A9D4CQ22"/>
<evidence type="ECO:0000313" key="3">
    <source>
        <dbReference type="Proteomes" id="UP000828390"/>
    </source>
</evidence>
<evidence type="ECO:0000313" key="2">
    <source>
        <dbReference type="EMBL" id="KAH3729092.1"/>
    </source>
</evidence>
<dbReference type="PANTHER" id="PTHR45812">
    <property type="entry name" value="DNA POLYMERASE ZETA CATALYTIC SUBUNIT"/>
    <property type="match status" value="1"/>
</dbReference>
<dbReference type="GO" id="GO:0042276">
    <property type="term" value="P:error-prone translesion synthesis"/>
    <property type="evidence" value="ECO:0007669"/>
    <property type="project" value="TreeGrafter"/>
</dbReference>